<dbReference type="PANTHER" id="PTHR21525:SF9">
    <property type="entry name" value="CHANNEL_COLICIN DOMAIN-CONTAINING PROTEIN"/>
    <property type="match status" value="1"/>
</dbReference>
<comment type="caution">
    <text evidence="4">The sequence shown here is derived from an EMBL/GenBank/DDBJ whole genome shotgun (WGS) entry which is preliminary data.</text>
</comment>
<reference evidence="4 5" key="1">
    <citation type="submission" date="2019-10" db="EMBL/GenBank/DDBJ databases">
        <authorList>
            <consortium name="Melissa Lawson"/>
            <person name="O'neill I."/>
        </authorList>
    </citation>
    <scope>NUCLEOTIDE SEQUENCE [LARGE SCALE GENOMIC DNA]</scope>
    <source>
        <strain evidence="4">LH_658</strain>
    </source>
</reference>
<protein>
    <submittedName>
        <fullName evidence="4">Transglycosylase SLT domain protein</fullName>
    </submittedName>
</protein>
<dbReference type="InterPro" id="IPR013491">
    <property type="entry name" value="Tape_meas_N"/>
</dbReference>
<sequence length="1445" mass="154022">MAGTAAWIDVLPNLSAFGTKLNSGVTAAATSAGRNAGKKFSDAMNQAAGRDVLSEQVKSLQQAEKKAAQAVSQCTSQIAKARDEQKSADLRVQAAEVKLQETIVKSGQSSSQAINAQARLNDARSKARQKTEAVTSAEEQLKAASEGLKETQTQLHDAQTNLNASTSKQSGFFASAAASARNAINSFRSMQSSVTTTAARGVGDSERFFTAWGAAKFGAISGFAQSAFSKVSNIITSNVEGAIKRADTMNNFPKVMKNLGYDSNDAAAAIKRISASIDGLPTTTSSMIGMVQQLAPLTKNLDEATSIALAFNNAVLAGGKDTVLQADAIEQYNQMLSANKVDAAAWRSVVNAMPGQMNQLAKSILGANAKQNDLYEAMKGGKVTFEDFNKALVKLNKDGYGPYASFTTQAKDATQGIGTAMENAKNRVQKAIEKIIEAFGVDRISGVINSFTAKFGDVGSAVAKAVSGSLEFVETGKVNEKLAESFHIDKKSYAGIEDAYQRIRWGYKGLTDFIKTGEFSYEFNRAFENADRQTLIDFKDSLLGIRDSASEVLKNLPGLGEFFNTPADGDKSNLNKALKAANVALAGLKPLLDLLASIEKAWNGLSADQQGTIFDTAIYLWLGSKGFKILKNIFGVAKDIGKGFGIAGKGIKTAGNALKSFGKFLGVLKAPKWLSKLTVGKVGIAAGGIAMLSAAENVEKGTPKWAWSQLNKIPGFSKDDKSYADYQKRYKAAQENNKFLGIKNSTWEHNLNPLNWPSMAVGAAKTGMNKLGSLRKKADEQGFAGNTGSAQASMSSGQRDAGVKAWNGIKGAFSEAGQAQTDNTAAQVKAQQDTLAGIKKAWGDAGDWINTNWCDLMVKIQSKFDGAAQWVEDRWNGVKDWFGTTGQKIGDFFSGIPSAIGGWFDSAGQWVEAKWQGICDWFSGVGSSIGGFFSGIPAAVGGFFDSAGQWVQSKWQVVCDWFAGIPGSITGFFQGIPGTFQSIFQTAKDRITGVFSSVGTWFDNNVKIPISNAVNAIGQTFQSTKDWIKRSWDQVKEAARAPVAFVVNTVYTNGIKKVWDSVAGAVGLKLSLPTVKFATGGTVGGINPGYAPGVDSIPAITSPGEAWMVPEWTKAVGAENVYRWNALARHHGVQAVREDMGLDGVQRFAKGGIASKIGKAVSGAKKFIEDLSQTAQAFVKNPVDWVTSKILTPVKSQVAGISGGQFGQMVGRLPVSAATALVDKVKSMASDLASKWTSKSEAGQYHGSVGGGVERWRSLVLQVLKELGQPASWADTVLRRMNQESGGNPNAINNWDSNAKAGMPSQGLMQTIPGTFNAYAGPYRSRGITDPLANIYAGCNYAIHRYGSLAGMNRAGGYALGGIVGDDRPTLYDCGGILPPGRHLVANETKQPELVLTREQIVKIFGADVKDKGDRTVNLNVNIPERSDPWADASILVRTARHQLR</sequence>
<keyword evidence="5" id="KW-1185">Reference proteome</keyword>
<evidence type="ECO:0000256" key="1">
    <source>
        <dbReference type="SAM" id="MobiDB-lite"/>
    </source>
</evidence>
<dbReference type="Pfam" id="PF20155">
    <property type="entry name" value="TMP_3"/>
    <property type="match status" value="1"/>
</dbReference>
<evidence type="ECO:0000259" key="2">
    <source>
        <dbReference type="Pfam" id="PF01464"/>
    </source>
</evidence>
<feature type="domain" description="Transglycosylase SLT" evidence="2">
    <location>
        <begin position="1270"/>
        <end position="1350"/>
    </location>
</feature>
<accession>A0ABY6YAU7</accession>
<gene>
    <name evidence="4" type="ORF">BIFLH658_00130</name>
</gene>
<name>A0ABY6YAU7_BIFPS</name>
<organism evidence="4 5">
    <name type="scientific">Bifidobacterium pseudocatenulatum</name>
    <dbReference type="NCBI Taxonomy" id="28026"/>
    <lineage>
        <taxon>Bacteria</taxon>
        <taxon>Bacillati</taxon>
        <taxon>Actinomycetota</taxon>
        <taxon>Actinomycetes</taxon>
        <taxon>Bifidobacteriales</taxon>
        <taxon>Bifidobacteriaceae</taxon>
        <taxon>Bifidobacterium</taxon>
    </lineage>
</organism>
<dbReference type="SUPFAM" id="SSF53955">
    <property type="entry name" value="Lysozyme-like"/>
    <property type="match status" value="1"/>
</dbReference>
<dbReference type="InterPro" id="IPR023346">
    <property type="entry name" value="Lysozyme-like_dom_sf"/>
</dbReference>
<proteinExistence type="predicted"/>
<evidence type="ECO:0000313" key="4">
    <source>
        <dbReference type="EMBL" id="VWQ11729.1"/>
    </source>
</evidence>
<evidence type="ECO:0000313" key="5">
    <source>
        <dbReference type="Proteomes" id="UP000494211"/>
    </source>
</evidence>
<feature type="compositionally biased region" description="Basic and acidic residues" evidence="1">
    <location>
        <begin position="121"/>
        <end position="131"/>
    </location>
</feature>
<dbReference type="NCBIfam" id="TIGR02675">
    <property type="entry name" value="tape_meas_nterm"/>
    <property type="match status" value="1"/>
</dbReference>
<dbReference type="Pfam" id="PF01464">
    <property type="entry name" value="SLT"/>
    <property type="match status" value="1"/>
</dbReference>
<dbReference type="Gene3D" id="1.10.530.10">
    <property type="match status" value="1"/>
</dbReference>
<feature type="domain" description="Tape measure protein N-terminal" evidence="3">
    <location>
        <begin position="241"/>
        <end position="436"/>
    </location>
</feature>
<dbReference type="Proteomes" id="UP000494211">
    <property type="component" value="Unassembled WGS sequence"/>
</dbReference>
<dbReference type="PANTHER" id="PTHR21525">
    <property type="entry name" value="MOTILE SPERM PROTEIN"/>
    <property type="match status" value="1"/>
</dbReference>
<dbReference type="CDD" id="cd13402">
    <property type="entry name" value="LT_TF-like"/>
    <property type="match status" value="1"/>
</dbReference>
<feature type="region of interest" description="Disordered" evidence="1">
    <location>
        <begin position="110"/>
        <end position="133"/>
    </location>
</feature>
<dbReference type="EMBL" id="CABWJV010000001">
    <property type="protein sequence ID" value="VWQ11729.1"/>
    <property type="molecule type" value="Genomic_DNA"/>
</dbReference>
<dbReference type="InterPro" id="IPR008258">
    <property type="entry name" value="Transglycosylase_SLT_dom_1"/>
</dbReference>
<dbReference type="RefSeq" id="WP_217450394.1">
    <property type="nucleotide sequence ID" value="NZ_CABWJV010000001.1"/>
</dbReference>
<evidence type="ECO:0000259" key="3">
    <source>
        <dbReference type="Pfam" id="PF20155"/>
    </source>
</evidence>